<feature type="signal peptide" evidence="2">
    <location>
        <begin position="1"/>
        <end position="24"/>
    </location>
</feature>
<dbReference type="Ensembl" id="ENSSFAT00005010943.1">
    <property type="protein sequence ID" value="ENSSFAP00005010482.1"/>
    <property type="gene ID" value="ENSSFAG00005005895.1"/>
</dbReference>
<dbReference type="Proteomes" id="UP000472267">
    <property type="component" value="Chromosome 6"/>
</dbReference>
<sequence length="338" mass="37752">MLSKLDKSLQIFFLLKSSLAGLQAQQTNICALKGSSVHLNCSNKHPTSVKNWYTVHWSGNKFVRSNLSADEPRVMYTSQQSFPTLTINDLRDTDRNTYCCSSVTEAPQDCWKHAVVPSTEGQTVSLMCSSSCLLTENPAAYIWYKNGDFLYEDWSPWYQELVSSDSAVSYSCAIRGYQDLRAPPVSVVKVTPSPEVTEGQRVTLTCSTSCPLTHNSNYMWFFKGEPLNSNNKHLILEAFSHQHAGSYSCAVRTGSNITDRSAVKTLKVQSVTIMWEVVIAGVSAVLLLFILLSVIVRKKKTSSQSSGIEMSKNTQQVRNRMVLLFYSKFIFLLCSSVP</sequence>
<accession>A0A672FWZ2</accession>
<dbReference type="SMART" id="SM00409">
    <property type="entry name" value="IG"/>
    <property type="match status" value="2"/>
</dbReference>
<proteinExistence type="predicted"/>
<organism evidence="4 5">
    <name type="scientific">Salarias fasciatus</name>
    <name type="common">Jewelled blenny</name>
    <name type="synonym">Blennius fasciatus</name>
    <dbReference type="NCBI Taxonomy" id="181472"/>
    <lineage>
        <taxon>Eukaryota</taxon>
        <taxon>Metazoa</taxon>
        <taxon>Chordata</taxon>
        <taxon>Craniata</taxon>
        <taxon>Vertebrata</taxon>
        <taxon>Euteleostomi</taxon>
        <taxon>Actinopterygii</taxon>
        <taxon>Neopterygii</taxon>
        <taxon>Teleostei</taxon>
        <taxon>Neoteleostei</taxon>
        <taxon>Acanthomorphata</taxon>
        <taxon>Ovalentaria</taxon>
        <taxon>Blenniimorphae</taxon>
        <taxon>Blenniiformes</taxon>
        <taxon>Blennioidei</taxon>
        <taxon>Blenniidae</taxon>
        <taxon>Salariinae</taxon>
        <taxon>Salarias</taxon>
    </lineage>
</organism>
<dbReference type="InterPro" id="IPR036179">
    <property type="entry name" value="Ig-like_dom_sf"/>
</dbReference>
<keyword evidence="5" id="KW-1185">Reference proteome</keyword>
<dbReference type="PROSITE" id="PS50835">
    <property type="entry name" value="IG_LIKE"/>
    <property type="match status" value="3"/>
</dbReference>
<feature type="domain" description="Ig-like" evidence="3">
    <location>
        <begin position="183"/>
        <end position="265"/>
    </location>
</feature>
<dbReference type="Gene3D" id="2.60.40.10">
    <property type="entry name" value="Immunoglobulins"/>
    <property type="match status" value="3"/>
</dbReference>
<evidence type="ECO:0000259" key="3">
    <source>
        <dbReference type="PROSITE" id="PS50835"/>
    </source>
</evidence>
<dbReference type="InterPro" id="IPR003598">
    <property type="entry name" value="Ig_sub2"/>
</dbReference>
<dbReference type="SUPFAM" id="SSF48726">
    <property type="entry name" value="Immunoglobulin"/>
    <property type="match status" value="3"/>
</dbReference>
<feature type="domain" description="Ig-like" evidence="3">
    <location>
        <begin position="33"/>
        <end position="100"/>
    </location>
</feature>
<name>A0A672FWZ2_SALFA</name>
<evidence type="ECO:0000256" key="2">
    <source>
        <dbReference type="SAM" id="SignalP"/>
    </source>
</evidence>
<reference evidence="4" key="3">
    <citation type="submission" date="2025-09" db="UniProtKB">
        <authorList>
            <consortium name="Ensembl"/>
        </authorList>
    </citation>
    <scope>IDENTIFICATION</scope>
</reference>
<keyword evidence="1" id="KW-0812">Transmembrane</keyword>
<dbReference type="PANTHER" id="PTHR46013">
    <property type="entry name" value="VASCULAR CELL ADHESION MOLECULE 1"/>
    <property type="match status" value="1"/>
</dbReference>
<dbReference type="InParanoid" id="A0A672FWZ2"/>
<feature type="domain" description="Ig-like" evidence="3">
    <location>
        <begin position="101"/>
        <end position="174"/>
    </location>
</feature>
<dbReference type="InterPro" id="IPR003599">
    <property type="entry name" value="Ig_sub"/>
</dbReference>
<evidence type="ECO:0000313" key="4">
    <source>
        <dbReference type="Ensembl" id="ENSSFAP00005010482.1"/>
    </source>
</evidence>
<dbReference type="AlphaFoldDB" id="A0A672FWZ2"/>
<feature type="chain" id="PRO_5025328648" description="Ig-like domain-containing protein" evidence="2">
    <location>
        <begin position="25"/>
        <end position="338"/>
    </location>
</feature>
<dbReference type="PANTHER" id="PTHR46013:SF4">
    <property type="entry name" value="B-CELL RECEPTOR CD22-RELATED"/>
    <property type="match status" value="1"/>
</dbReference>
<keyword evidence="1" id="KW-0472">Membrane</keyword>
<feature type="transmembrane region" description="Helical" evidence="1">
    <location>
        <begin position="273"/>
        <end position="296"/>
    </location>
</feature>
<keyword evidence="2" id="KW-0732">Signal</keyword>
<evidence type="ECO:0000256" key="1">
    <source>
        <dbReference type="SAM" id="Phobius"/>
    </source>
</evidence>
<evidence type="ECO:0000313" key="5">
    <source>
        <dbReference type="Proteomes" id="UP000472267"/>
    </source>
</evidence>
<dbReference type="SMART" id="SM00408">
    <property type="entry name" value="IGc2"/>
    <property type="match status" value="1"/>
</dbReference>
<dbReference type="Pfam" id="PF13895">
    <property type="entry name" value="Ig_2"/>
    <property type="match status" value="1"/>
</dbReference>
<keyword evidence="1" id="KW-1133">Transmembrane helix</keyword>
<dbReference type="InterPro" id="IPR007110">
    <property type="entry name" value="Ig-like_dom"/>
</dbReference>
<reference evidence="4" key="1">
    <citation type="submission" date="2019-06" db="EMBL/GenBank/DDBJ databases">
        <authorList>
            <consortium name="Wellcome Sanger Institute Data Sharing"/>
        </authorList>
    </citation>
    <scope>NUCLEOTIDE SEQUENCE [LARGE SCALE GENOMIC DNA]</scope>
</reference>
<protein>
    <recommendedName>
        <fullName evidence="3">Ig-like domain-containing protein</fullName>
    </recommendedName>
</protein>
<reference evidence="4" key="2">
    <citation type="submission" date="2025-08" db="UniProtKB">
        <authorList>
            <consortium name="Ensembl"/>
        </authorList>
    </citation>
    <scope>IDENTIFICATION</scope>
</reference>
<dbReference type="InterPro" id="IPR013783">
    <property type="entry name" value="Ig-like_fold"/>
</dbReference>